<dbReference type="InterPro" id="IPR050005">
    <property type="entry name" value="DenD"/>
</dbReference>
<dbReference type="OrthoDB" id="9803010at2"/>
<dbReference type="SUPFAM" id="SSF51735">
    <property type="entry name" value="NAD(P)-binding Rossmann-fold domains"/>
    <property type="match status" value="1"/>
</dbReference>
<dbReference type="NCBIfam" id="NF043036">
    <property type="entry name" value="ErythonDh"/>
    <property type="match status" value="1"/>
</dbReference>
<dbReference type="Proteomes" id="UP000292298">
    <property type="component" value="Unassembled WGS sequence"/>
</dbReference>
<evidence type="ECO:0000256" key="2">
    <source>
        <dbReference type="ARBA" id="ARBA00023277"/>
    </source>
</evidence>
<dbReference type="Gene3D" id="3.40.50.720">
    <property type="entry name" value="NAD(P)-binding Rossmann-like Domain"/>
    <property type="match status" value="1"/>
</dbReference>
<evidence type="ECO:0000259" key="3">
    <source>
        <dbReference type="Pfam" id="PF01370"/>
    </source>
</evidence>
<dbReference type="Gene3D" id="3.90.25.10">
    <property type="entry name" value="UDP-galactose 4-epimerase, domain 1"/>
    <property type="match status" value="1"/>
</dbReference>
<dbReference type="InterPro" id="IPR036291">
    <property type="entry name" value="NAD(P)-bd_dom_sf"/>
</dbReference>
<dbReference type="InterPro" id="IPR001509">
    <property type="entry name" value="Epimerase_deHydtase"/>
</dbReference>
<evidence type="ECO:0000256" key="1">
    <source>
        <dbReference type="ARBA" id="ARBA00022857"/>
    </source>
</evidence>
<organism evidence="4 5">
    <name type="scientific">Spiribacter vilamensis</name>
    <dbReference type="NCBI Taxonomy" id="531306"/>
    <lineage>
        <taxon>Bacteria</taxon>
        <taxon>Pseudomonadati</taxon>
        <taxon>Pseudomonadota</taxon>
        <taxon>Gammaproteobacteria</taxon>
        <taxon>Chromatiales</taxon>
        <taxon>Ectothiorhodospiraceae</taxon>
        <taxon>Spiribacter</taxon>
    </lineage>
</organism>
<keyword evidence="2" id="KW-0119">Carbohydrate metabolism</keyword>
<accession>A0A4Q8CZ96</accession>
<dbReference type="CDD" id="cd05238">
    <property type="entry name" value="Gne_like_SDR_e"/>
    <property type="match status" value="1"/>
</dbReference>
<dbReference type="EMBL" id="SHLI01000001">
    <property type="protein sequence ID" value="RZU98329.1"/>
    <property type="molecule type" value="Genomic_DNA"/>
</dbReference>
<keyword evidence="1" id="KW-0521">NADP</keyword>
<gene>
    <name evidence="4" type="ORF">EV698_0573</name>
</gene>
<evidence type="ECO:0000313" key="4">
    <source>
        <dbReference type="EMBL" id="RZU98329.1"/>
    </source>
</evidence>
<reference evidence="4 5" key="1">
    <citation type="submission" date="2019-02" db="EMBL/GenBank/DDBJ databases">
        <title>Genomic Encyclopedia of Type Strains, Phase IV (KMG-IV): sequencing the most valuable type-strain genomes for metagenomic binning, comparative biology and taxonomic classification.</title>
        <authorList>
            <person name="Goeker M."/>
        </authorList>
    </citation>
    <scope>NUCLEOTIDE SEQUENCE [LARGE SCALE GENOMIC DNA]</scope>
    <source>
        <strain evidence="4 5">DSM 21056</strain>
    </source>
</reference>
<dbReference type="PANTHER" id="PTHR43103">
    <property type="entry name" value="NUCLEOSIDE-DIPHOSPHATE-SUGAR EPIMERASE"/>
    <property type="match status" value="1"/>
</dbReference>
<proteinExistence type="predicted"/>
<keyword evidence="5" id="KW-1185">Reference proteome</keyword>
<dbReference type="AlphaFoldDB" id="A0A4Q8CZ96"/>
<protein>
    <submittedName>
        <fullName evidence="4">Nucleoside-diphosphate-sugar epimerase</fullName>
    </submittedName>
</protein>
<comment type="caution">
    <text evidence="4">The sequence shown here is derived from an EMBL/GenBank/DDBJ whole genome shotgun (WGS) entry which is preliminary data.</text>
</comment>
<dbReference type="PANTHER" id="PTHR43103:SF3">
    <property type="entry name" value="ADP-L-GLYCERO-D-MANNO-HEPTOSE-6-EPIMERASE"/>
    <property type="match status" value="1"/>
</dbReference>
<name>A0A4Q8CZ96_9GAMM</name>
<evidence type="ECO:0000313" key="5">
    <source>
        <dbReference type="Proteomes" id="UP000292298"/>
    </source>
</evidence>
<sequence length="334" mass="35093">MKVAMTGAAGFLGQRFISRVLADPTLPTPNGPEAVEELRLFDVIRPALPAGADTAQEALTIVTQVGDITCADDLAQLLGDSVDVVIHLAAVVSSAAEADLDLGLRVNLDGTRMLLEACRGLTRPPMVIFASSVAAYGGSLPDVVTDDTALTPQSSYGAQKAIGEQLINDFSRRGLIDGRVLRLPTIAVRPGRPNAAASSFASSIIREPLQGEDAVLPVAEDLLLYLLSPRAVVRNMVHALGIPGSAFGTWRSVMLPGCTVSVGEMLSALARTGGSDVRSRVRHEPDSRIEAIVGSWPARFDTTRATALGFDGDGDIDAIVEAFLEDDCTAGIHQ</sequence>
<dbReference type="GO" id="GO:0016491">
    <property type="term" value="F:oxidoreductase activity"/>
    <property type="evidence" value="ECO:0007669"/>
    <property type="project" value="InterPro"/>
</dbReference>
<dbReference type="Pfam" id="PF01370">
    <property type="entry name" value="Epimerase"/>
    <property type="match status" value="1"/>
</dbReference>
<feature type="domain" description="NAD-dependent epimerase/dehydratase" evidence="3">
    <location>
        <begin position="4"/>
        <end position="214"/>
    </location>
</feature>
<dbReference type="RefSeq" id="WP_130502653.1">
    <property type="nucleotide sequence ID" value="NZ_SHLI01000001.1"/>
</dbReference>